<dbReference type="AlphaFoldDB" id="A0AAN3SE22"/>
<dbReference type="Proteomes" id="UP000005056">
    <property type="component" value="Unassembled WGS sequence"/>
</dbReference>
<organism evidence="1 2">
    <name type="scientific">Escherichia coli MS 85-1</name>
    <dbReference type="NCBI Taxonomy" id="679202"/>
    <lineage>
        <taxon>Bacteria</taxon>
        <taxon>Pseudomonadati</taxon>
        <taxon>Pseudomonadota</taxon>
        <taxon>Gammaproteobacteria</taxon>
        <taxon>Enterobacterales</taxon>
        <taxon>Enterobacteriaceae</taxon>
        <taxon>Escherichia</taxon>
    </lineage>
</organism>
<dbReference type="EMBL" id="ADWQ01000018">
    <property type="protein sequence ID" value="EFU34371.1"/>
    <property type="molecule type" value="Genomic_DNA"/>
</dbReference>
<protein>
    <submittedName>
        <fullName evidence="1">Uncharacterized protein</fullName>
    </submittedName>
</protein>
<name>A0AAN3SE22_ECOLX</name>
<gene>
    <name evidence="1" type="ORF">HMPREF9350_03843</name>
</gene>
<comment type="caution">
    <text evidence="1">The sequence shown here is derived from an EMBL/GenBank/DDBJ whole genome shotgun (WGS) entry which is preliminary data.</text>
</comment>
<evidence type="ECO:0000313" key="2">
    <source>
        <dbReference type="Proteomes" id="UP000005056"/>
    </source>
</evidence>
<proteinExistence type="predicted"/>
<sequence length="40" mass="4552">MRMMMQSKPFTGKRISAAAVLPTILSLFIKQKFPCCLCLF</sequence>
<reference evidence="1 2" key="1">
    <citation type="submission" date="2010-09" db="EMBL/GenBank/DDBJ databases">
        <authorList>
            <person name="Weinstock G."/>
            <person name="Sodergren E."/>
            <person name="Clifton S."/>
            <person name="Fulton L."/>
            <person name="Fulton B."/>
            <person name="Courtney L."/>
            <person name="Fronick C."/>
            <person name="Harrison M."/>
            <person name="Strong C."/>
            <person name="Farmer C."/>
            <person name="Delahaunty K."/>
            <person name="Markovic C."/>
            <person name="Hall O."/>
            <person name="Minx P."/>
            <person name="Tomlinson C."/>
            <person name="Mitreva M."/>
            <person name="Hou S."/>
            <person name="Chen J."/>
            <person name="Wollam A."/>
            <person name="Pepin K.H."/>
            <person name="Johnson M."/>
            <person name="Bhonagiri V."/>
            <person name="Zhang X."/>
            <person name="Suruliraj S."/>
            <person name="Warren W."/>
            <person name="Chinwalla A."/>
            <person name="Mardis E.R."/>
            <person name="Wilson R.K."/>
        </authorList>
    </citation>
    <scope>NUCLEOTIDE SEQUENCE [LARGE SCALE GENOMIC DNA]</scope>
    <source>
        <strain evidence="1 2">MS 85-1</strain>
    </source>
</reference>
<evidence type="ECO:0000313" key="1">
    <source>
        <dbReference type="EMBL" id="EFU34371.1"/>
    </source>
</evidence>
<accession>A0AAN3SE22</accession>